<gene>
    <name evidence="2" type="ORF">UBRO_20095</name>
</gene>
<dbReference type="OrthoDB" id="10528430at2759"/>
<dbReference type="Proteomes" id="UP000179920">
    <property type="component" value="Chromosome XI"/>
</dbReference>
<evidence type="ECO:0000313" key="2">
    <source>
        <dbReference type="EMBL" id="SAM83651.1"/>
    </source>
</evidence>
<evidence type="ECO:0000256" key="1">
    <source>
        <dbReference type="SAM" id="MobiDB-lite"/>
    </source>
</evidence>
<feature type="region of interest" description="Disordered" evidence="1">
    <location>
        <begin position="68"/>
        <end position="126"/>
    </location>
</feature>
<sequence length="126" mass="13984">MSIDTSSSGRSTLRGCGGVLAAALLRMHVSHSTVIGPGAQKKKCPVHESWDRADKWVSTEFAEIGKRETLRPNSSRSAKQGLYDRSRQNLAQGANYTNLTRYTTMEKTIKRKGPGDPEQQRDSSFR</sequence>
<dbReference type="AlphaFoldDB" id="A0A1K0HA93"/>
<feature type="compositionally biased region" description="Polar residues" evidence="1">
    <location>
        <begin position="88"/>
        <end position="106"/>
    </location>
</feature>
<organism evidence="2 3">
    <name type="scientific">Ustilago bromivora</name>
    <dbReference type="NCBI Taxonomy" id="307758"/>
    <lineage>
        <taxon>Eukaryota</taxon>
        <taxon>Fungi</taxon>
        <taxon>Dikarya</taxon>
        <taxon>Basidiomycota</taxon>
        <taxon>Ustilaginomycotina</taxon>
        <taxon>Ustilaginomycetes</taxon>
        <taxon>Ustilaginales</taxon>
        <taxon>Ustilaginaceae</taxon>
        <taxon>Ustilago</taxon>
    </lineage>
</organism>
<dbReference type="EMBL" id="LT558127">
    <property type="protein sequence ID" value="SAM83651.1"/>
    <property type="molecule type" value="Genomic_DNA"/>
</dbReference>
<feature type="compositionally biased region" description="Basic and acidic residues" evidence="1">
    <location>
        <begin position="113"/>
        <end position="126"/>
    </location>
</feature>
<protein>
    <submittedName>
        <fullName evidence="2">Uncharacterized protein</fullName>
    </submittedName>
</protein>
<proteinExistence type="predicted"/>
<accession>A0A1K0HA93</accession>
<reference evidence="3" key="1">
    <citation type="submission" date="2016-04" db="EMBL/GenBank/DDBJ databases">
        <authorList>
            <person name="Guldener U."/>
            <person name="Guldener U."/>
        </authorList>
    </citation>
    <scope>NUCLEOTIDE SEQUENCE [LARGE SCALE GENOMIC DNA]</scope>
    <source>
        <strain evidence="3">UB2112</strain>
    </source>
</reference>
<evidence type="ECO:0000313" key="3">
    <source>
        <dbReference type="Proteomes" id="UP000179920"/>
    </source>
</evidence>
<name>A0A1K0HA93_9BASI</name>